<comment type="caution">
    <text evidence="1">The sequence shown here is derived from an EMBL/GenBank/DDBJ whole genome shotgun (WGS) entry which is preliminary data.</text>
</comment>
<proteinExistence type="predicted"/>
<keyword evidence="2" id="KW-1185">Reference proteome</keyword>
<name>A0A4V2NHM0_9BURK</name>
<dbReference type="AlphaFoldDB" id="A0A4V2NHM0"/>
<sequence>MTPNSDNHDPRAETVRKLVERIGKSQFWIATTIGISERRLRYLIAGSREVDGKTTDVEMTYPEQFALESLAQAAETLNQERPRTAKFDRPSTSVDASGKRTINVKVRRSGSV</sequence>
<protein>
    <submittedName>
        <fullName evidence="1">Uncharacterized protein</fullName>
    </submittedName>
</protein>
<dbReference type="EMBL" id="MWML01000013">
    <property type="protein sequence ID" value="TCG09348.1"/>
    <property type="molecule type" value="Genomic_DNA"/>
</dbReference>
<accession>A0A4V2NHM0</accession>
<organism evidence="1 2">
    <name type="scientific">Paraburkholderia steynii</name>
    <dbReference type="NCBI Taxonomy" id="1245441"/>
    <lineage>
        <taxon>Bacteria</taxon>
        <taxon>Pseudomonadati</taxon>
        <taxon>Pseudomonadota</taxon>
        <taxon>Betaproteobacteria</taxon>
        <taxon>Burkholderiales</taxon>
        <taxon>Burkholderiaceae</taxon>
        <taxon>Paraburkholderia</taxon>
    </lineage>
</organism>
<gene>
    <name evidence="1" type="ORF">BZM27_05980</name>
</gene>
<evidence type="ECO:0000313" key="1">
    <source>
        <dbReference type="EMBL" id="TCG09348.1"/>
    </source>
</evidence>
<evidence type="ECO:0000313" key="2">
    <source>
        <dbReference type="Proteomes" id="UP000294200"/>
    </source>
</evidence>
<dbReference type="Proteomes" id="UP000294200">
    <property type="component" value="Unassembled WGS sequence"/>
</dbReference>
<reference evidence="1 2" key="1">
    <citation type="submission" date="2017-02" db="EMBL/GenBank/DDBJ databases">
        <title>Paraburkholderia sophoroidis sp. nov. and Paraburkholderia steynii sp. nov. rhizobial symbionts of the fynbos legume Hypocalyptus sophoroides.</title>
        <authorList>
            <person name="Steenkamp E.T."/>
            <person name="Beukes C.W."/>
            <person name="Van Zyl E."/>
            <person name="Avontuur J."/>
            <person name="Chan W.Y."/>
            <person name="Hassen A."/>
            <person name="Palmer M."/>
            <person name="Mthombeni L."/>
            <person name="Phalane F."/>
            <person name="Sereme K."/>
            <person name="Venter S.N."/>
        </authorList>
    </citation>
    <scope>NUCLEOTIDE SEQUENCE [LARGE SCALE GENOMIC DNA]</scope>
    <source>
        <strain evidence="1 2">HC1.1ba</strain>
    </source>
</reference>